<evidence type="ECO:0000259" key="2">
    <source>
        <dbReference type="PROSITE" id="PS50175"/>
    </source>
</evidence>
<evidence type="ECO:0000313" key="4">
    <source>
        <dbReference type="Proteomes" id="UP000034543"/>
    </source>
</evidence>
<dbReference type="InterPro" id="IPR021109">
    <property type="entry name" value="Peptidase_aspartic_dom_sf"/>
</dbReference>
<proteinExistence type="predicted"/>
<accession>A0A0G1EPL3</accession>
<dbReference type="InterPro" id="IPR001969">
    <property type="entry name" value="Aspartic_peptidase_AS"/>
</dbReference>
<organism evidence="3 4">
    <name type="scientific">Candidatus Gottesmanbacteria bacterium GW2011_GWA1_43_11</name>
    <dbReference type="NCBI Taxonomy" id="1618436"/>
    <lineage>
        <taxon>Bacteria</taxon>
        <taxon>Candidatus Gottesmaniibacteriota</taxon>
    </lineage>
</organism>
<reference evidence="3 4" key="1">
    <citation type="journal article" date="2015" name="Nature">
        <title>rRNA introns, odd ribosomes, and small enigmatic genomes across a large radiation of phyla.</title>
        <authorList>
            <person name="Brown C.T."/>
            <person name="Hug L.A."/>
            <person name="Thomas B.C."/>
            <person name="Sharon I."/>
            <person name="Castelle C.J."/>
            <person name="Singh A."/>
            <person name="Wilkins M.J."/>
            <person name="Williams K.H."/>
            <person name="Banfield J.F."/>
        </authorList>
    </citation>
    <scope>NUCLEOTIDE SEQUENCE [LARGE SCALE GENOMIC DNA]</scope>
</reference>
<dbReference type="STRING" id="1618436.UV59_C0012G0059"/>
<evidence type="ECO:0000256" key="1">
    <source>
        <dbReference type="ARBA" id="ARBA00022801"/>
    </source>
</evidence>
<dbReference type="SUPFAM" id="SSF50630">
    <property type="entry name" value="Acid proteases"/>
    <property type="match status" value="1"/>
</dbReference>
<dbReference type="Gene3D" id="2.40.70.10">
    <property type="entry name" value="Acid Proteases"/>
    <property type="match status" value="1"/>
</dbReference>
<dbReference type="PROSITE" id="PS50175">
    <property type="entry name" value="ASP_PROT_RETROV"/>
    <property type="match status" value="1"/>
</dbReference>
<dbReference type="AlphaFoldDB" id="A0A0G1EPL3"/>
<dbReference type="PROSITE" id="PS00141">
    <property type="entry name" value="ASP_PROTEASE"/>
    <property type="match status" value="1"/>
</dbReference>
<gene>
    <name evidence="3" type="ORF">UV59_C0012G0059</name>
</gene>
<comment type="caution">
    <text evidence="3">The sequence shown here is derived from an EMBL/GenBank/DDBJ whole genome shotgun (WGS) entry which is preliminary data.</text>
</comment>
<feature type="domain" description="Peptidase A2" evidence="2">
    <location>
        <begin position="36"/>
        <end position="116"/>
    </location>
</feature>
<dbReference type="InterPro" id="IPR001995">
    <property type="entry name" value="Peptidase_A2_cat"/>
</dbReference>
<dbReference type="GO" id="GO:0004190">
    <property type="term" value="F:aspartic-type endopeptidase activity"/>
    <property type="evidence" value="ECO:0007669"/>
    <property type="project" value="InterPro"/>
</dbReference>
<sequence length="138" mass="15532">MSFEFPYKYAHISGLGRIFYPIVRLQLKTISGWREFEFLVDTGADVTTVPTHLLPVLCIKKSQLSSTHTFGVGGISVKTWEFTLVMKLGVNEFSVYASAVDAKNDTLPLLLGRKDVFESKFNLLLDSQNKKTVIVENQ</sequence>
<dbReference type="GO" id="GO:0006508">
    <property type="term" value="P:proteolysis"/>
    <property type="evidence" value="ECO:0007669"/>
    <property type="project" value="InterPro"/>
</dbReference>
<protein>
    <recommendedName>
        <fullName evidence="2">Peptidase A2 domain-containing protein</fullName>
    </recommendedName>
</protein>
<evidence type="ECO:0000313" key="3">
    <source>
        <dbReference type="EMBL" id="KKS84966.1"/>
    </source>
</evidence>
<keyword evidence="1" id="KW-0378">Hydrolase</keyword>
<dbReference type="Proteomes" id="UP000034543">
    <property type="component" value="Unassembled WGS sequence"/>
</dbReference>
<dbReference type="InterPro" id="IPR018061">
    <property type="entry name" value="Retropepsins"/>
</dbReference>
<dbReference type="Pfam" id="PF00077">
    <property type="entry name" value="RVP"/>
    <property type="match status" value="1"/>
</dbReference>
<name>A0A0G1EPL3_9BACT</name>
<dbReference type="EMBL" id="LCFB01000012">
    <property type="protein sequence ID" value="KKS84966.1"/>
    <property type="molecule type" value="Genomic_DNA"/>
</dbReference>